<feature type="transmembrane region" description="Helical" evidence="1">
    <location>
        <begin position="15"/>
        <end position="42"/>
    </location>
</feature>
<name>A0A543CH56_9ACTN</name>
<dbReference type="Proteomes" id="UP000316096">
    <property type="component" value="Unassembled WGS sequence"/>
</dbReference>
<comment type="caution">
    <text evidence="2">The sequence shown here is derived from an EMBL/GenBank/DDBJ whole genome shotgun (WGS) entry which is preliminary data.</text>
</comment>
<sequence length="236" mass="24539">MGLSTRDTLTTAPSMAGFLTATFAAAVIPMAIPIAALAGGLISDPGQIWHAGDRHKLVADTTAQAKDEVQTIVGNPEGFKTPDAKQAFDKRMESYSTALQETKDQHGTLDVILKWAAGVVEALGLASLAVGSALALAATGVISLSWAPGVNASVYAEANGLAARVGATLRTVVKGFLNMLSKLKTMLSGIKSMSAKRKMIFATLGIFGVTMHDQAISGVASILPIPHKQVTWPTEP</sequence>
<keyword evidence="1" id="KW-0812">Transmembrane</keyword>
<proteinExistence type="predicted"/>
<organism evidence="2 3">
    <name type="scientific">Actinoallomurus bryophytorum</name>
    <dbReference type="NCBI Taxonomy" id="1490222"/>
    <lineage>
        <taxon>Bacteria</taxon>
        <taxon>Bacillati</taxon>
        <taxon>Actinomycetota</taxon>
        <taxon>Actinomycetes</taxon>
        <taxon>Streptosporangiales</taxon>
        <taxon>Thermomonosporaceae</taxon>
        <taxon>Actinoallomurus</taxon>
    </lineage>
</organism>
<evidence type="ECO:0000313" key="2">
    <source>
        <dbReference type="EMBL" id="TQL96340.1"/>
    </source>
</evidence>
<evidence type="ECO:0000313" key="3">
    <source>
        <dbReference type="Proteomes" id="UP000316096"/>
    </source>
</evidence>
<accession>A0A543CH56</accession>
<keyword evidence="1" id="KW-0472">Membrane</keyword>
<reference evidence="2 3" key="1">
    <citation type="submission" date="2019-06" db="EMBL/GenBank/DDBJ databases">
        <title>Sequencing the genomes of 1000 actinobacteria strains.</title>
        <authorList>
            <person name="Klenk H.-P."/>
        </authorList>
    </citation>
    <scope>NUCLEOTIDE SEQUENCE [LARGE SCALE GENOMIC DNA]</scope>
    <source>
        <strain evidence="2 3">DSM 102200</strain>
    </source>
</reference>
<dbReference type="AlphaFoldDB" id="A0A543CH56"/>
<dbReference type="EMBL" id="VFOZ01000001">
    <property type="protein sequence ID" value="TQL96340.1"/>
    <property type="molecule type" value="Genomic_DNA"/>
</dbReference>
<evidence type="ECO:0000256" key="1">
    <source>
        <dbReference type="SAM" id="Phobius"/>
    </source>
</evidence>
<protein>
    <submittedName>
        <fullName evidence="2">Uncharacterized protein</fullName>
    </submittedName>
</protein>
<keyword evidence="1" id="KW-1133">Transmembrane helix</keyword>
<feature type="transmembrane region" description="Helical" evidence="1">
    <location>
        <begin position="200"/>
        <end position="223"/>
    </location>
</feature>
<keyword evidence="3" id="KW-1185">Reference proteome</keyword>
<gene>
    <name evidence="2" type="ORF">FB559_1866</name>
</gene>